<evidence type="ECO:0000256" key="1">
    <source>
        <dbReference type="SAM" id="SignalP"/>
    </source>
</evidence>
<organism evidence="2 3">
    <name type="scientific">Rhypophila decipiens</name>
    <dbReference type="NCBI Taxonomy" id="261697"/>
    <lineage>
        <taxon>Eukaryota</taxon>
        <taxon>Fungi</taxon>
        <taxon>Dikarya</taxon>
        <taxon>Ascomycota</taxon>
        <taxon>Pezizomycotina</taxon>
        <taxon>Sordariomycetes</taxon>
        <taxon>Sordariomycetidae</taxon>
        <taxon>Sordariales</taxon>
        <taxon>Naviculisporaceae</taxon>
        <taxon>Rhypophila</taxon>
    </lineage>
</organism>
<reference evidence="2" key="1">
    <citation type="journal article" date="2023" name="Mol. Phylogenet. Evol.">
        <title>Genome-scale phylogeny and comparative genomics of the fungal order Sordariales.</title>
        <authorList>
            <person name="Hensen N."/>
            <person name="Bonometti L."/>
            <person name="Westerberg I."/>
            <person name="Brannstrom I.O."/>
            <person name="Guillou S."/>
            <person name="Cros-Aarteil S."/>
            <person name="Calhoun S."/>
            <person name="Haridas S."/>
            <person name="Kuo A."/>
            <person name="Mondo S."/>
            <person name="Pangilinan J."/>
            <person name="Riley R."/>
            <person name="LaButti K."/>
            <person name="Andreopoulos B."/>
            <person name="Lipzen A."/>
            <person name="Chen C."/>
            <person name="Yan M."/>
            <person name="Daum C."/>
            <person name="Ng V."/>
            <person name="Clum A."/>
            <person name="Steindorff A."/>
            <person name="Ohm R.A."/>
            <person name="Martin F."/>
            <person name="Silar P."/>
            <person name="Natvig D.O."/>
            <person name="Lalanne C."/>
            <person name="Gautier V."/>
            <person name="Ament-Velasquez S.L."/>
            <person name="Kruys A."/>
            <person name="Hutchinson M.I."/>
            <person name="Powell A.J."/>
            <person name="Barry K."/>
            <person name="Miller A.N."/>
            <person name="Grigoriev I.V."/>
            <person name="Debuchy R."/>
            <person name="Gladieux P."/>
            <person name="Hiltunen Thoren M."/>
            <person name="Johannesson H."/>
        </authorList>
    </citation>
    <scope>NUCLEOTIDE SEQUENCE</scope>
    <source>
        <strain evidence="2">PSN293</strain>
    </source>
</reference>
<evidence type="ECO:0008006" key="4">
    <source>
        <dbReference type="Google" id="ProtNLM"/>
    </source>
</evidence>
<protein>
    <recommendedName>
        <fullName evidence="4">Ecp2 effector protein domain-containing protein</fullName>
    </recommendedName>
</protein>
<dbReference type="AlphaFoldDB" id="A0AAN7B1F1"/>
<sequence length="150" mass="16349">MKLLSTIKTLLLLTTLVSAAPSGTQDPPPLKVVHIDMDAAALEARNASIDARAPVPGAFLDAWNNGATNCNGNPTFTWSNPDKNVCYEYFSGGLRWKMNRVRYRPGNLGTGCSLAVFDQAGIARDGDEAASQLVMHYNGGYINQQLRVWY</sequence>
<evidence type="ECO:0000313" key="3">
    <source>
        <dbReference type="Proteomes" id="UP001301769"/>
    </source>
</evidence>
<proteinExistence type="predicted"/>
<reference evidence="2" key="2">
    <citation type="submission" date="2023-05" db="EMBL/GenBank/DDBJ databases">
        <authorList>
            <consortium name="Lawrence Berkeley National Laboratory"/>
            <person name="Steindorff A."/>
            <person name="Hensen N."/>
            <person name="Bonometti L."/>
            <person name="Westerberg I."/>
            <person name="Brannstrom I.O."/>
            <person name="Guillou S."/>
            <person name="Cros-Aarteil S."/>
            <person name="Calhoun S."/>
            <person name="Haridas S."/>
            <person name="Kuo A."/>
            <person name="Mondo S."/>
            <person name="Pangilinan J."/>
            <person name="Riley R."/>
            <person name="Labutti K."/>
            <person name="Andreopoulos B."/>
            <person name="Lipzen A."/>
            <person name="Chen C."/>
            <person name="Yanf M."/>
            <person name="Daum C."/>
            <person name="Ng V."/>
            <person name="Clum A."/>
            <person name="Ohm R."/>
            <person name="Martin F."/>
            <person name="Silar P."/>
            <person name="Natvig D."/>
            <person name="Lalanne C."/>
            <person name="Gautier V."/>
            <person name="Ament-Velasquez S.L."/>
            <person name="Kruys A."/>
            <person name="Hutchinson M.I."/>
            <person name="Powell A.J."/>
            <person name="Barry K."/>
            <person name="Miller A.N."/>
            <person name="Grigoriev I.V."/>
            <person name="Debuchy R."/>
            <person name="Gladieux P."/>
            <person name="Thoren M.H."/>
            <person name="Johannesson H."/>
        </authorList>
    </citation>
    <scope>NUCLEOTIDE SEQUENCE</scope>
    <source>
        <strain evidence="2">PSN293</strain>
    </source>
</reference>
<keyword evidence="3" id="KW-1185">Reference proteome</keyword>
<name>A0AAN7B1F1_9PEZI</name>
<dbReference type="EMBL" id="MU858435">
    <property type="protein sequence ID" value="KAK4206347.1"/>
    <property type="molecule type" value="Genomic_DNA"/>
</dbReference>
<gene>
    <name evidence="2" type="ORF">QBC37DRAFT_407198</name>
</gene>
<feature type="chain" id="PRO_5042851472" description="Ecp2 effector protein domain-containing protein" evidence="1">
    <location>
        <begin position="20"/>
        <end position="150"/>
    </location>
</feature>
<keyword evidence="1" id="KW-0732">Signal</keyword>
<evidence type="ECO:0000313" key="2">
    <source>
        <dbReference type="EMBL" id="KAK4206347.1"/>
    </source>
</evidence>
<dbReference type="Proteomes" id="UP001301769">
    <property type="component" value="Unassembled WGS sequence"/>
</dbReference>
<accession>A0AAN7B1F1</accession>
<feature type="signal peptide" evidence="1">
    <location>
        <begin position="1"/>
        <end position="19"/>
    </location>
</feature>
<comment type="caution">
    <text evidence="2">The sequence shown here is derived from an EMBL/GenBank/DDBJ whole genome shotgun (WGS) entry which is preliminary data.</text>
</comment>